<dbReference type="Proteomes" id="UP000325313">
    <property type="component" value="Unassembled WGS sequence"/>
</dbReference>
<comment type="caution">
    <text evidence="2">The sequence shown here is derived from an EMBL/GenBank/DDBJ whole genome shotgun (WGS) entry which is preliminary data.</text>
</comment>
<feature type="compositionally biased region" description="Low complexity" evidence="1">
    <location>
        <begin position="47"/>
        <end position="67"/>
    </location>
</feature>
<name>A0A5B0P499_PUCGR</name>
<evidence type="ECO:0000313" key="2">
    <source>
        <dbReference type="EMBL" id="KAA1095652.1"/>
    </source>
</evidence>
<evidence type="ECO:0000256" key="1">
    <source>
        <dbReference type="SAM" id="MobiDB-lite"/>
    </source>
</evidence>
<organism evidence="2 3">
    <name type="scientific">Puccinia graminis f. sp. tritici</name>
    <dbReference type="NCBI Taxonomy" id="56615"/>
    <lineage>
        <taxon>Eukaryota</taxon>
        <taxon>Fungi</taxon>
        <taxon>Dikarya</taxon>
        <taxon>Basidiomycota</taxon>
        <taxon>Pucciniomycotina</taxon>
        <taxon>Pucciniomycetes</taxon>
        <taxon>Pucciniales</taxon>
        <taxon>Pucciniaceae</taxon>
        <taxon>Puccinia</taxon>
    </lineage>
</organism>
<protein>
    <submittedName>
        <fullName evidence="2">Uncharacterized protein</fullName>
    </submittedName>
</protein>
<feature type="compositionally biased region" description="Low complexity" evidence="1">
    <location>
        <begin position="717"/>
        <end position="739"/>
    </location>
</feature>
<feature type="compositionally biased region" description="Low complexity" evidence="1">
    <location>
        <begin position="22"/>
        <end position="31"/>
    </location>
</feature>
<dbReference type="AlphaFoldDB" id="A0A5B0P499"/>
<reference evidence="2 3" key="1">
    <citation type="submission" date="2019-05" db="EMBL/GenBank/DDBJ databases">
        <title>Emergence of the Ug99 lineage of the wheat stem rust pathogen through somatic hybridization.</title>
        <authorList>
            <person name="Li F."/>
            <person name="Upadhyaya N.M."/>
            <person name="Sperschneider J."/>
            <person name="Matny O."/>
            <person name="Nguyen-Phuc H."/>
            <person name="Mago R."/>
            <person name="Raley C."/>
            <person name="Miller M.E."/>
            <person name="Silverstein K.A.T."/>
            <person name="Henningsen E."/>
            <person name="Hirsch C.D."/>
            <person name="Visser B."/>
            <person name="Pretorius Z.A."/>
            <person name="Steffenson B.J."/>
            <person name="Schwessinger B."/>
            <person name="Dodds P.N."/>
            <person name="Figueroa M."/>
        </authorList>
    </citation>
    <scope>NUCLEOTIDE SEQUENCE [LARGE SCALE GENOMIC DNA]</scope>
    <source>
        <strain evidence="2 3">Ug99</strain>
    </source>
</reference>
<feature type="compositionally biased region" description="Basic and acidic residues" evidence="1">
    <location>
        <begin position="603"/>
        <end position="615"/>
    </location>
</feature>
<dbReference type="InterPro" id="IPR039715">
    <property type="entry name" value="ZCCHC10"/>
</dbReference>
<dbReference type="SUPFAM" id="SSF52047">
    <property type="entry name" value="RNI-like"/>
    <property type="match status" value="1"/>
</dbReference>
<feature type="region of interest" description="Disordered" evidence="1">
    <location>
        <begin position="1"/>
        <end position="81"/>
    </location>
</feature>
<dbReference type="PANTHER" id="PTHR13491">
    <property type="entry name" value="ZCCHC10 PROTEIN"/>
    <property type="match status" value="1"/>
</dbReference>
<dbReference type="PANTHER" id="PTHR13491:SF0">
    <property type="entry name" value="ZINC FINGER CCHC DOMAIN-CONTAINING PROTEIN 10"/>
    <property type="match status" value="1"/>
</dbReference>
<feature type="compositionally biased region" description="Basic residues" evidence="1">
    <location>
        <begin position="32"/>
        <end position="46"/>
    </location>
</feature>
<dbReference type="EMBL" id="VDEP01000371">
    <property type="protein sequence ID" value="KAA1095652.1"/>
    <property type="molecule type" value="Genomic_DNA"/>
</dbReference>
<proteinExistence type="predicted"/>
<evidence type="ECO:0000313" key="3">
    <source>
        <dbReference type="Proteomes" id="UP000325313"/>
    </source>
</evidence>
<feature type="region of interest" description="Disordered" evidence="1">
    <location>
        <begin position="717"/>
        <end position="784"/>
    </location>
</feature>
<accession>A0A5B0P499</accession>
<gene>
    <name evidence="2" type="ORF">PGTUg99_015726</name>
</gene>
<sequence>MTNSLRRVARVYQLRGTTSARNQQEQKNNNNNRKKKTTKKTTKRLKSSLSSESHSSSDSSTTTTTTSFIHHHLPTQKDRIKTTTTTAAQRTSLLNLPAELIFQIAQLLLAPTLTIEQWDQPADDLLNFSSTCHTIHQLTEKLRSNQFSLTIDRTKQHSLTKATDRIKQLIKHQPNRTRWIKKLLIKDHATDLRNSSQERKTWYASLAKLLEHQLNSIEFLCYSRNLELVTERSPYELLSIDQNLINSIGKLGRLKNLYLSGLELQQPHQHRRRNTYQITTQLPASLENLHLIAVHDSILCLIKRCTGLKELRIWRDFLVSYPSIDHWLSDQQWTTLKSLRLKGLYGNSVVGLQSSLRESRQMISSNGIKINLHTLDLDEPYSTNDLLRLLEAFRSPVLITLRLTLWRDQDFSPALFEKLAEKFPNLEDLQVILETPLRRWWPHKLHSWAEALSKLEKLRRLTWNCSPFTCHDFIHVQAGMKSQVMILGNFVPTLERVSYVDISGWLEIERRSAVDMRKRDGRSSGQKAASSSAIKSIKWAGVQFNYPFLACHELFDGGDDDDDNNGNLNELGEAGGEVTRLTTNEGQEEGGLQDATTNPSELPEDRPVGVEDRSPTRGGKATPVIVGNEHRKITVYDPFSAGTSNPIPSSSLTSTLSLLSSCSPPPAPTLPSTSAIARFASARKPAVNVFNPLRMRNSHSYSSILLGRILAITGSSSSSAASSSSSSSSHLAASTPSDSNTRSLQSSSTAPSSSSSTNNNNHPGSVASLSRIPNHSNPNLHHST</sequence>
<feature type="compositionally biased region" description="Low complexity" evidence="1">
    <location>
        <begin position="746"/>
        <end position="761"/>
    </location>
</feature>
<feature type="compositionally biased region" description="Polar residues" evidence="1">
    <location>
        <begin position="767"/>
        <end position="784"/>
    </location>
</feature>
<feature type="region of interest" description="Disordered" evidence="1">
    <location>
        <begin position="583"/>
        <end position="623"/>
    </location>
</feature>